<dbReference type="CDD" id="cd07814">
    <property type="entry name" value="SRPBCC_CalC_Aha1-like"/>
    <property type="match status" value="1"/>
</dbReference>
<protein>
    <submittedName>
        <fullName evidence="3">SRPBCC domain-containing protein</fullName>
    </submittedName>
</protein>
<feature type="domain" description="Activator of Hsp90 ATPase homologue 1/2-like C-terminal" evidence="2">
    <location>
        <begin position="15"/>
        <end position="140"/>
    </location>
</feature>
<sequence>MSTQTPDIKKHAIFNANIEKVWNAVATQEGINSWFMPNDFKQELGSQFTIQSPFGPQLCKVVELNPPNKLVFSWGEFGWRVSFELKEVDGKTDFTLIHSGWGPQDELVPGPANKTHLDIRNTMNGGWESIVYDRLREVVEG</sequence>
<dbReference type="SUPFAM" id="SSF55961">
    <property type="entry name" value="Bet v1-like"/>
    <property type="match status" value="1"/>
</dbReference>
<evidence type="ECO:0000313" key="4">
    <source>
        <dbReference type="Proteomes" id="UP001518925"/>
    </source>
</evidence>
<organism evidence="3 4">
    <name type="scientific">Bacillus suaedaesalsae</name>
    <dbReference type="NCBI Taxonomy" id="2810349"/>
    <lineage>
        <taxon>Bacteria</taxon>
        <taxon>Bacillati</taxon>
        <taxon>Bacillota</taxon>
        <taxon>Bacilli</taxon>
        <taxon>Bacillales</taxon>
        <taxon>Bacillaceae</taxon>
        <taxon>Bacillus</taxon>
    </lineage>
</organism>
<evidence type="ECO:0000259" key="2">
    <source>
        <dbReference type="Pfam" id="PF08327"/>
    </source>
</evidence>
<comment type="caution">
    <text evidence="3">The sequence shown here is derived from an EMBL/GenBank/DDBJ whole genome shotgun (WGS) entry which is preliminary data.</text>
</comment>
<name>A0ABS2DH06_9BACI</name>
<reference evidence="3 4" key="1">
    <citation type="submission" date="2021-02" db="EMBL/GenBank/DDBJ databases">
        <title>Bacillus sp. RD4P76, an endophyte from a halophyte.</title>
        <authorList>
            <person name="Sun J.-Q."/>
        </authorList>
    </citation>
    <scope>NUCLEOTIDE SEQUENCE [LARGE SCALE GENOMIC DNA]</scope>
    <source>
        <strain evidence="3 4">RD4P76</strain>
    </source>
</reference>
<dbReference type="EMBL" id="JAFELM010000027">
    <property type="protein sequence ID" value="MBM6617767.1"/>
    <property type="molecule type" value="Genomic_DNA"/>
</dbReference>
<dbReference type="InterPro" id="IPR023393">
    <property type="entry name" value="START-like_dom_sf"/>
</dbReference>
<evidence type="ECO:0000256" key="1">
    <source>
        <dbReference type="ARBA" id="ARBA00006817"/>
    </source>
</evidence>
<dbReference type="Gene3D" id="3.30.530.20">
    <property type="match status" value="1"/>
</dbReference>
<dbReference type="InterPro" id="IPR013538">
    <property type="entry name" value="ASHA1/2-like_C"/>
</dbReference>
<dbReference type="RefSeq" id="WP_204203137.1">
    <property type="nucleotide sequence ID" value="NZ_JAFELM010000027.1"/>
</dbReference>
<dbReference type="Proteomes" id="UP001518925">
    <property type="component" value="Unassembled WGS sequence"/>
</dbReference>
<gene>
    <name evidence="3" type="ORF">JR050_08810</name>
</gene>
<evidence type="ECO:0000313" key="3">
    <source>
        <dbReference type="EMBL" id="MBM6617767.1"/>
    </source>
</evidence>
<keyword evidence="4" id="KW-1185">Reference proteome</keyword>
<proteinExistence type="inferred from homology"/>
<comment type="similarity">
    <text evidence="1">Belongs to the AHA1 family.</text>
</comment>
<accession>A0ABS2DH06</accession>
<dbReference type="Pfam" id="PF08327">
    <property type="entry name" value="AHSA1"/>
    <property type="match status" value="1"/>
</dbReference>